<dbReference type="InterPro" id="IPR013785">
    <property type="entry name" value="Aldolase_TIM"/>
</dbReference>
<comment type="subunit">
    <text evidence="4">Homooctamer; tetramer of dimers.</text>
</comment>
<dbReference type="Proteomes" id="UP000250166">
    <property type="component" value="Unassembled WGS sequence"/>
</dbReference>
<dbReference type="AlphaFoldDB" id="A0A2X3BC42"/>
<keyword evidence="2 4" id="KW-0808">Transferase</keyword>
<feature type="binding site" evidence="4">
    <location>
        <position position="212"/>
    </location>
    <ligand>
        <name>3-amino-2-oxopropyl phosphate</name>
        <dbReference type="ChEBI" id="CHEBI:57279"/>
    </ligand>
</feature>
<evidence type="ECO:0000256" key="4">
    <source>
        <dbReference type="HAMAP-Rule" id="MF_00279"/>
    </source>
</evidence>
<keyword evidence="1 4" id="KW-0963">Cytoplasm</keyword>
<feature type="binding site" evidence="4">
    <location>
        <position position="99"/>
    </location>
    <ligand>
        <name>1-deoxy-D-xylulose 5-phosphate</name>
        <dbReference type="ChEBI" id="CHEBI:57792"/>
    </ligand>
</feature>
<sequence>MQLGLNIDHIATLRQARKIAQPDPLEAVFVAANCGVDQITIHLREDRRHIQDEDVRSIIKHSPLPINVECACDVNIVEFLCALKPFKITLVPEKREEITTEGGLNMNTPHLKDIIKEFHKNHIKVATFIDPNEQSLLLSKEFNANGVELHTGEYANISAMLYSSLRTHTNKIQSLDLSQTELERQLEVTITALQTYANKANELKLGVFAGHGLNYQNVQTIAKIPHITELNIGHSIIARAVIVGLESAICQMQKLLL</sequence>
<feature type="active site" description="Proton donor" evidence="4">
    <location>
        <position position="211"/>
    </location>
</feature>
<dbReference type="GO" id="GO:0033856">
    <property type="term" value="F:pyridoxine 5'-phosphate synthase activity"/>
    <property type="evidence" value="ECO:0007669"/>
    <property type="project" value="UniProtKB-UniRule"/>
</dbReference>
<feature type="binding site" evidence="4">
    <location>
        <position position="6"/>
    </location>
    <ligand>
        <name>3-amino-2-oxopropyl phosphate</name>
        <dbReference type="ChEBI" id="CHEBI:57279"/>
    </ligand>
</feature>
<evidence type="ECO:0000256" key="1">
    <source>
        <dbReference type="ARBA" id="ARBA00022490"/>
    </source>
</evidence>
<dbReference type="HAMAP" id="MF_00279">
    <property type="entry name" value="PdxJ"/>
    <property type="match status" value="1"/>
</dbReference>
<dbReference type="InterPro" id="IPR004569">
    <property type="entry name" value="PyrdxlP_synth_PdxJ"/>
</dbReference>
<comment type="function">
    <text evidence="4">Catalyzes the complicated ring closure reaction between the two acyclic compounds 1-deoxy-D-xylulose-5-phosphate (DXP) and 3-amino-2-oxopropyl phosphate (1-amino-acetone-3-phosphate or AAP) to form pyridoxine 5'-phosphate (PNP) and inorganic phosphate.</text>
</comment>
<feature type="binding site" evidence="4">
    <location>
        <begin position="8"/>
        <end position="9"/>
    </location>
    <ligand>
        <name>1-deoxy-D-xylulose 5-phosphate</name>
        <dbReference type="ChEBI" id="CHEBI:57792"/>
    </ligand>
</feature>
<accession>A0A2X3BC42</accession>
<dbReference type="Gene3D" id="3.20.20.70">
    <property type="entry name" value="Aldolase class I"/>
    <property type="match status" value="1"/>
</dbReference>
<dbReference type="NCBIfam" id="TIGR00559">
    <property type="entry name" value="pdxJ"/>
    <property type="match status" value="1"/>
</dbReference>
<keyword evidence="3 4" id="KW-0664">Pyridoxine biosynthesis</keyword>
<dbReference type="GO" id="GO:0005829">
    <property type="term" value="C:cytosol"/>
    <property type="evidence" value="ECO:0007669"/>
    <property type="project" value="TreeGrafter"/>
</dbReference>
<reference evidence="7 8" key="1">
    <citation type="submission" date="2018-06" db="EMBL/GenBank/DDBJ databases">
        <authorList>
            <consortium name="Pathogen Informatics"/>
            <person name="Doyle S."/>
        </authorList>
    </citation>
    <scope>NUCLEOTIDE SEQUENCE [LARGE SCALE GENOMIC DNA]</scope>
    <source>
        <strain evidence="7 8">NCTC13102</strain>
    </source>
</reference>
<dbReference type="UniPathway" id="UPA00244">
    <property type="reaction ID" value="UER00313"/>
</dbReference>
<comment type="catalytic activity">
    <reaction evidence="4">
        <text>3-amino-2-oxopropyl phosphate + 1-deoxy-D-xylulose 5-phosphate = pyridoxine 5'-phosphate + phosphate + 2 H2O + H(+)</text>
        <dbReference type="Rhea" id="RHEA:15265"/>
        <dbReference type="ChEBI" id="CHEBI:15377"/>
        <dbReference type="ChEBI" id="CHEBI:15378"/>
        <dbReference type="ChEBI" id="CHEBI:43474"/>
        <dbReference type="ChEBI" id="CHEBI:57279"/>
        <dbReference type="ChEBI" id="CHEBI:57792"/>
        <dbReference type="ChEBI" id="CHEBI:58589"/>
        <dbReference type="EC" id="2.6.99.2"/>
    </reaction>
</comment>
<dbReference type="SUPFAM" id="SSF63892">
    <property type="entry name" value="Pyridoxine 5'-phosphate synthase"/>
    <property type="match status" value="1"/>
</dbReference>
<evidence type="ECO:0000256" key="5">
    <source>
        <dbReference type="NCBIfam" id="TIGR00559"/>
    </source>
</evidence>
<feature type="binding site" evidence="4">
    <location>
        <position position="49"/>
    </location>
    <ligand>
        <name>1-deoxy-D-xylulose 5-phosphate</name>
        <dbReference type="ChEBI" id="CHEBI:57792"/>
    </ligand>
</feature>
<feature type="binding site" evidence="4">
    <location>
        <begin position="233"/>
        <end position="234"/>
    </location>
    <ligand>
        <name>3-amino-2-oxopropyl phosphate</name>
        <dbReference type="ChEBI" id="CHEBI:57279"/>
    </ligand>
</feature>
<comment type="similarity">
    <text evidence="4">Belongs to the PNP synthase family.</text>
</comment>
<feature type="active site" description="Proton acceptor" evidence="4">
    <location>
        <position position="69"/>
    </location>
</feature>
<protein>
    <recommendedName>
        <fullName evidence="4 5">Pyridoxine 5'-phosphate synthase</fullName>
        <shortName evidence="4">PNP synthase</shortName>
        <ecNumber evidence="4 5">2.6.99.2</ecNumber>
    </recommendedName>
</protein>
<feature type="active site" description="Proton acceptor" evidence="4">
    <location>
        <position position="42"/>
    </location>
</feature>
<gene>
    <name evidence="7" type="primary">pdxJ_4</name>
    <name evidence="4" type="synonym">pdxJ</name>
    <name evidence="6" type="synonym">pdxJ_1</name>
    <name evidence="6" type="ORF">NCTC13102_00001</name>
    <name evidence="7" type="ORF">NCTC13102_00614</name>
</gene>
<dbReference type="Pfam" id="PF03740">
    <property type="entry name" value="PdxJ"/>
    <property type="match status" value="1"/>
</dbReference>
<dbReference type="PANTHER" id="PTHR30456:SF0">
    <property type="entry name" value="PYRIDOXINE 5'-PHOSPHATE SYNTHASE"/>
    <property type="match status" value="1"/>
</dbReference>
<dbReference type="EMBL" id="UAWL01000006">
    <property type="protein sequence ID" value="SQB98163.1"/>
    <property type="molecule type" value="Genomic_DNA"/>
</dbReference>
<evidence type="ECO:0000256" key="3">
    <source>
        <dbReference type="ARBA" id="ARBA00023096"/>
    </source>
</evidence>
<dbReference type="EC" id="2.6.99.2" evidence="4 5"/>
<evidence type="ECO:0000256" key="2">
    <source>
        <dbReference type="ARBA" id="ARBA00022679"/>
    </source>
</evidence>
<feature type="binding site" evidence="4">
    <location>
        <position position="17"/>
    </location>
    <ligand>
        <name>3-amino-2-oxopropyl phosphate</name>
        <dbReference type="ChEBI" id="CHEBI:57279"/>
    </ligand>
</feature>
<dbReference type="RefSeq" id="WP_023949996.1">
    <property type="nucleotide sequence ID" value="NZ_UAWL01000001.1"/>
</dbReference>
<feature type="binding site" evidence="4">
    <location>
        <position position="44"/>
    </location>
    <ligand>
        <name>1-deoxy-D-xylulose 5-phosphate</name>
        <dbReference type="ChEBI" id="CHEBI:57792"/>
    </ligand>
</feature>
<dbReference type="GO" id="GO:0008615">
    <property type="term" value="P:pyridoxine biosynthetic process"/>
    <property type="evidence" value="ECO:0007669"/>
    <property type="project" value="UniProtKB-UniRule"/>
</dbReference>
<organism evidence="7 8">
    <name type="scientific">Helicobacter fennelliae</name>
    <dbReference type="NCBI Taxonomy" id="215"/>
    <lineage>
        <taxon>Bacteria</taxon>
        <taxon>Pseudomonadati</taxon>
        <taxon>Campylobacterota</taxon>
        <taxon>Epsilonproteobacteria</taxon>
        <taxon>Campylobacterales</taxon>
        <taxon>Helicobacteraceae</taxon>
        <taxon>Helicobacter</taxon>
    </lineage>
</organism>
<comment type="subcellular location">
    <subcellularLocation>
        <location evidence="4">Cytoplasm</location>
    </subcellularLocation>
</comment>
<dbReference type="InterPro" id="IPR036130">
    <property type="entry name" value="Pyridoxine-5'_phos_synth"/>
</dbReference>
<evidence type="ECO:0000313" key="7">
    <source>
        <dbReference type="EMBL" id="SQB98163.1"/>
    </source>
</evidence>
<dbReference type="EMBL" id="UAWL01000001">
    <property type="protein sequence ID" value="SQB97272.1"/>
    <property type="molecule type" value="Genomic_DNA"/>
</dbReference>
<proteinExistence type="inferred from homology"/>
<dbReference type="PANTHER" id="PTHR30456">
    <property type="entry name" value="PYRIDOXINE 5'-PHOSPHATE SYNTHASE"/>
    <property type="match status" value="1"/>
</dbReference>
<name>A0A2X3BC42_9HELI</name>
<evidence type="ECO:0000313" key="6">
    <source>
        <dbReference type="EMBL" id="SQB97272.1"/>
    </source>
</evidence>
<dbReference type="NCBIfam" id="NF003627">
    <property type="entry name" value="PRK05265.1-5"/>
    <property type="match status" value="1"/>
</dbReference>
<feature type="site" description="Transition state stabilizer" evidence="4">
    <location>
        <position position="148"/>
    </location>
</feature>
<evidence type="ECO:0000313" key="8">
    <source>
        <dbReference type="Proteomes" id="UP000250166"/>
    </source>
</evidence>
<comment type="pathway">
    <text evidence="4">Cofactor biosynthesis; pyridoxine 5'-phosphate biosynthesis; pyridoxine 5'-phosphate from D-erythrose 4-phosphate: step 5/5.</text>
</comment>
<dbReference type="NCBIfam" id="NF003625">
    <property type="entry name" value="PRK05265.1-3"/>
    <property type="match status" value="1"/>
</dbReference>
<dbReference type="CDD" id="cd00003">
    <property type="entry name" value="PNPsynthase"/>
    <property type="match status" value="1"/>
</dbReference>